<keyword evidence="4 7" id="KW-0689">Ribosomal protein</keyword>
<evidence type="ECO:0000256" key="3">
    <source>
        <dbReference type="ARBA" id="ARBA00022884"/>
    </source>
</evidence>
<dbReference type="Proteomes" id="UP000229497">
    <property type="component" value="Unassembled WGS sequence"/>
</dbReference>
<reference evidence="8 9" key="1">
    <citation type="submission" date="2017-09" db="EMBL/GenBank/DDBJ databases">
        <title>Depth-based differentiation of microbial function through sediment-hosted aquifers and enrichment of novel symbionts in the deep terrestrial subsurface.</title>
        <authorList>
            <person name="Probst A.J."/>
            <person name="Ladd B."/>
            <person name="Jarett J.K."/>
            <person name="Geller-Mcgrath D.E."/>
            <person name="Sieber C.M."/>
            <person name="Emerson J.B."/>
            <person name="Anantharaman K."/>
            <person name="Thomas B.C."/>
            <person name="Malmstrom R."/>
            <person name="Stieglmeier M."/>
            <person name="Klingl A."/>
            <person name="Woyke T."/>
            <person name="Ryan C.M."/>
            <person name="Banfield J.F."/>
        </authorList>
    </citation>
    <scope>NUCLEOTIDE SEQUENCE [LARGE SCALE GENOMIC DNA]</scope>
    <source>
        <strain evidence="8">CG11_big_fil_rev_8_21_14_0_20_37_16</strain>
    </source>
</reference>
<sequence>MKKHITTDRKIRRKKRVSMNIIGSAEKPRISVYRSTKNVYAQAIDDTTETTVCAVHSKTVPNGKKADESFEVGKKLGTLLKEKNITKAVFDRGPYTYLGRVKRLAEGLREAGIQV</sequence>
<dbReference type="GO" id="GO:0003735">
    <property type="term" value="F:structural constituent of ribosome"/>
    <property type="evidence" value="ECO:0007669"/>
    <property type="project" value="InterPro"/>
</dbReference>
<dbReference type="PANTHER" id="PTHR12899">
    <property type="entry name" value="39S RIBOSOMAL PROTEIN L18, MITOCHONDRIAL"/>
    <property type="match status" value="1"/>
</dbReference>
<evidence type="ECO:0000313" key="8">
    <source>
        <dbReference type="EMBL" id="PIQ71868.1"/>
    </source>
</evidence>
<evidence type="ECO:0000256" key="1">
    <source>
        <dbReference type="ARBA" id="ARBA00007116"/>
    </source>
</evidence>
<dbReference type="InterPro" id="IPR057268">
    <property type="entry name" value="Ribosomal_L18"/>
</dbReference>
<dbReference type="GO" id="GO:0008097">
    <property type="term" value="F:5S rRNA binding"/>
    <property type="evidence" value="ECO:0007669"/>
    <property type="project" value="TreeGrafter"/>
</dbReference>
<dbReference type="PANTHER" id="PTHR12899:SF3">
    <property type="entry name" value="LARGE RIBOSOMAL SUBUNIT PROTEIN UL18M"/>
    <property type="match status" value="1"/>
</dbReference>
<accession>A0A2H0KKT3</accession>
<dbReference type="GO" id="GO:0005737">
    <property type="term" value="C:cytoplasm"/>
    <property type="evidence" value="ECO:0007669"/>
    <property type="project" value="UniProtKB-ARBA"/>
</dbReference>
<dbReference type="GO" id="GO:0005840">
    <property type="term" value="C:ribosome"/>
    <property type="evidence" value="ECO:0007669"/>
    <property type="project" value="UniProtKB-KW"/>
</dbReference>
<dbReference type="GO" id="GO:0006412">
    <property type="term" value="P:translation"/>
    <property type="evidence" value="ECO:0007669"/>
    <property type="project" value="UniProtKB-UniRule"/>
</dbReference>
<gene>
    <name evidence="7" type="primary">rplR</name>
    <name evidence="8" type="ORF">COV87_00955</name>
</gene>
<comment type="function">
    <text evidence="7">This is one of the proteins that bind and probably mediate the attachment of the 5S RNA into the large ribosomal subunit, where it forms part of the central protuberance.</text>
</comment>
<dbReference type="InterPro" id="IPR004389">
    <property type="entry name" value="Ribosomal_uL18_bac-type"/>
</dbReference>
<keyword evidence="3 7" id="KW-0694">RNA-binding</keyword>
<dbReference type="Pfam" id="PF00861">
    <property type="entry name" value="Ribosomal_L18p"/>
    <property type="match status" value="1"/>
</dbReference>
<evidence type="ECO:0000256" key="2">
    <source>
        <dbReference type="ARBA" id="ARBA00022730"/>
    </source>
</evidence>
<dbReference type="EMBL" id="PCVK01000029">
    <property type="protein sequence ID" value="PIQ71868.1"/>
    <property type="molecule type" value="Genomic_DNA"/>
</dbReference>
<dbReference type="GO" id="GO:1990904">
    <property type="term" value="C:ribonucleoprotein complex"/>
    <property type="evidence" value="ECO:0007669"/>
    <property type="project" value="UniProtKB-KW"/>
</dbReference>
<evidence type="ECO:0000256" key="5">
    <source>
        <dbReference type="ARBA" id="ARBA00023274"/>
    </source>
</evidence>
<dbReference type="NCBIfam" id="TIGR00060">
    <property type="entry name" value="L18_bact"/>
    <property type="match status" value="1"/>
</dbReference>
<protein>
    <recommendedName>
        <fullName evidence="6 7">Large ribosomal subunit protein uL18</fullName>
    </recommendedName>
</protein>
<dbReference type="InterPro" id="IPR005484">
    <property type="entry name" value="Ribosomal_uL18_bac/plant/anim"/>
</dbReference>
<keyword evidence="5 7" id="KW-0687">Ribonucleoprotein</keyword>
<comment type="similarity">
    <text evidence="1 7">Belongs to the universal ribosomal protein uL18 family.</text>
</comment>
<organism evidence="8 9">
    <name type="scientific">Candidatus Roizmanbacteria bacterium CG11_big_fil_rev_8_21_14_0_20_37_16</name>
    <dbReference type="NCBI Taxonomy" id="1974857"/>
    <lineage>
        <taxon>Bacteria</taxon>
        <taxon>Candidatus Roizmaniibacteriota</taxon>
    </lineage>
</organism>
<comment type="caution">
    <text evidence="8">The sequence shown here is derived from an EMBL/GenBank/DDBJ whole genome shotgun (WGS) entry which is preliminary data.</text>
</comment>
<dbReference type="SUPFAM" id="SSF53137">
    <property type="entry name" value="Translational machinery components"/>
    <property type="match status" value="1"/>
</dbReference>
<dbReference type="AlphaFoldDB" id="A0A2H0KKT3"/>
<evidence type="ECO:0000256" key="4">
    <source>
        <dbReference type="ARBA" id="ARBA00022980"/>
    </source>
</evidence>
<dbReference type="Gene3D" id="3.30.420.100">
    <property type="match status" value="1"/>
</dbReference>
<evidence type="ECO:0000256" key="7">
    <source>
        <dbReference type="HAMAP-Rule" id="MF_01337"/>
    </source>
</evidence>
<evidence type="ECO:0000313" key="9">
    <source>
        <dbReference type="Proteomes" id="UP000229497"/>
    </source>
</evidence>
<keyword evidence="2 7" id="KW-0699">rRNA-binding</keyword>
<dbReference type="CDD" id="cd00432">
    <property type="entry name" value="Ribosomal_L18_L5e"/>
    <property type="match status" value="1"/>
</dbReference>
<comment type="subunit">
    <text evidence="7">Part of the 50S ribosomal subunit; part of the 5S rRNA/L5/L18/L25 subcomplex. Contacts the 5S and 23S rRNAs.</text>
</comment>
<dbReference type="HAMAP" id="MF_01337_B">
    <property type="entry name" value="Ribosomal_uL18_B"/>
    <property type="match status" value="1"/>
</dbReference>
<proteinExistence type="inferred from homology"/>
<evidence type="ECO:0000256" key="6">
    <source>
        <dbReference type="ARBA" id="ARBA00035197"/>
    </source>
</evidence>
<name>A0A2H0KKT3_9BACT</name>